<proteinExistence type="inferred from homology"/>
<keyword evidence="6" id="KW-1185">Reference proteome</keyword>
<evidence type="ECO:0000313" key="6">
    <source>
        <dbReference type="Proteomes" id="UP001595796"/>
    </source>
</evidence>
<organism evidence="5 6">
    <name type="scientific">Flaviflagellibacter deserti</name>
    <dbReference type="NCBI Taxonomy" id="2267266"/>
    <lineage>
        <taxon>Bacteria</taxon>
        <taxon>Pseudomonadati</taxon>
        <taxon>Pseudomonadota</taxon>
        <taxon>Alphaproteobacteria</taxon>
        <taxon>Hyphomicrobiales</taxon>
        <taxon>Flaviflagellibacter</taxon>
    </lineage>
</organism>
<dbReference type="Proteomes" id="UP001595796">
    <property type="component" value="Unassembled WGS sequence"/>
</dbReference>
<evidence type="ECO:0000256" key="2">
    <source>
        <dbReference type="ARBA" id="ARBA00005695"/>
    </source>
</evidence>
<comment type="similarity">
    <text evidence="2">Belongs to the bacterial solute-binding protein 5 family.</text>
</comment>
<evidence type="ECO:0000259" key="4">
    <source>
        <dbReference type="Pfam" id="PF00496"/>
    </source>
</evidence>
<protein>
    <submittedName>
        <fullName evidence="5">Extracellular solute-binding protein</fullName>
    </submittedName>
</protein>
<dbReference type="Gene3D" id="3.40.190.10">
    <property type="entry name" value="Periplasmic binding protein-like II"/>
    <property type="match status" value="1"/>
</dbReference>
<evidence type="ECO:0000256" key="3">
    <source>
        <dbReference type="ARBA" id="ARBA00022729"/>
    </source>
</evidence>
<evidence type="ECO:0000256" key="1">
    <source>
        <dbReference type="ARBA" id="ARBA00004418"/>
    </source>
</evidence>
<evidence type="ECO:0000313" key="5">
    <source>
        <dbReference type="EMBL" id="MFC5068754.1"/>
    </source>
</evidence>
<dbReference type="SUPFAM" id="SSF53850">
    <property type="entry name" value="Periplasmic binding protein-like II"/>
    <property type="match status" value="1"/>
</dbReference>
<accession>A0ABV9Z2N1</accession>
<comment type="subcellular location">
    <subcellularLocation>
        <location evidence="1">Periplasm</location>
    </subcellularLocation>
</comment>
<dbReference type="PANTHER" id="PTHR30290">
    <property type="entry name" value="PERIPLASMIC BINDING COMPONENT OF ABC TRANSPORTER"/>
    <property type="match status" value="1"/>
</dbReference>
<reference evidence="6" key="1">
    <citation type="journal article" date="2019" name="Int. J. Syst. Evol. Microbiol.">
        <title>The Global Catalogue of Microorganisms (GCM) 10K type strain sequencing project: providing services to taxonomists for standard genome sequencing and annotation.</title>
        <authorList>
            <consortium name="The Broad Institute Genomics Platform"/>
            <consortium name="The Broad Institute Genome Sequencing Center for Infectious Disease"/>
            <person name="Wu L."/>
            <person name="Ma J."/>
        </authorList>
    </citation>
    <scope>NUCLEOTIDE SEQUENCE [LARGE SCALE GENOMIC DNA]</scope>
    <source>
        <strain evidence="6">CGMCC 1.16444</strain>
    </source>
</reference>
<comment type="caution">
    <text evidence="5">The sequence shown here is derived from an EMBL/GenBank/DDBJ whole genome shotgun (WGS) entry which is preliminary data.</text>
</comment>
<feature type="domain" description="Solute-binding protein family 5" evidence="4">
    <location>
        <begin position="71"/>
        <end position="479"/>
    </location>
</feature>
<dbReference type="InterPro" id="IPR030678">
    <property type="entry name" value="Peptide/Ni-bd"/>
</dbReference>
<dbReference type="CDD" id="cd08497">
    <property type="entry name" value="MbnE-like"/>
    <property type="match status" value="1"/>
</dbReference>
<dbReference type="Pfam" id="PF00496">
    <property type="entry name" value="SBP_bac_5"/>
    <property type="match status" value="1"/>
</dbReference>
<gene>
    <name evidence="5" type="ORF">ACFPFW_12115</name>
</gene>
<sequence length="568" mass="63894">MHGEPALPSDFSALSYVRPDAPQGGRITYGVLGTFDSLNPFIVRGTAPQQAIGNNVIEPLMARSYNEPFTLYGLLAESIATPDDRSFVEFRLNPKARFSDGQPVTPEDVVFSWQLLRDHGRPNHRTYYSKVSKAEIIDERTIRFDISRSGDRELPLILGLMPILPKHATNPETFENGGLEPLVGSGPYVISQVDAGRSFTLSRNPDYWGNGLPTTRGWGNYGEIRYDFYRDANTLLEAFRRGLYDIRVETDPATWLTGYDEQAVRDGRLVKDEIVSGAPKPISAFVFNTRRPIFQDVRVREALEILFDAEWANTNLYHGLLARTGSYFHGSELSALRRPASEAERALLAPFPNVVRDDILEGAWKPPVTDGSGRDRDQLRTALTLLRSAGWQLADGTLKNERGEPFRFELLIRTKEQERIAIAYARDLGRAGIQADIRLVDAVQFDSRLLSYDFDMTQYAWDSSLSPGNEQAFYWGSSAADAPGTRNYMGTKQPAIDAMISTITAARSRDDLVTATRALDRVLLSGFYVIPLFHQPKKWIARWSHIGRPQITPLYGAIPEVWWRELGQ</sequence>
<dbReference type="Gene3D" id="3.10.105.10">
    <property type="entry name" value="Dipeptide-binding Protein, Domain 3"/>
    <property type="match status" value="1"/>
</dbReference>
<dbReference type="InterPro" id="IPR000914">
    <property type="entry name" value="SBP_5_dom"/>
</dbReference>
<dbReference type="InterPro" id="IPR039424">
    <property type="entry name" value="SBP_5"/>
</dbReference>
<keyword evidence="3" id="KW-0732">Signal</keyword>
<dbReference type="EMBL" id="JBHSJF010000006">
    <property type="protein sequence ID" value="MFC5068754.1"/>
    <property type="molecule type" value="Genomic_DNA"/>
</dbReference>
<dbReference type="RefSeq" id="WP_114956056.1">
    <property type="nucleotide sequence ID" value="NZ_JBHSJF010000006.1"/>
</dbReference>
<dbReference type="PANTHER" id="PTHR30290:SF64">
    <property type="entry name" value="ABC TRANSPORTER PERIPLASMIC BINDING PROTEIN"/>
    <property type="match status" value="1"/>
</dbReference>
<dbReference type="PIRSF" id="PIRSF002741">
    <property type="entry name" value="MppA"/>
    <property type="match status" value="1"/>
</dbReference>
<name>A0ABV9Z2N1_9HYPH</name>